<keyword evidence="18" id="KW-1185">Reference proteome</keyword>
<reference evidence="17 18" key="1">
    <citation type="submission" date="2022-02" db="EMBL/GenBank/DDBJ databases">
        <title>Study of halophilic communities from a Mexican lake.</title>
        <authorList>
            <person name="Hernandez-Soto L.M."/>
            <person name="Martinez-Abarca F."/>
            <person name="Ramirez-Saad H.C."/>
            <person name="Aguirre-Garrido J.F."/>
        </authorList>
    </citation>
    <scope>NUCLEOTIDE SEQUENCE [LARGE SCALE GENOMIC DNA]</scope>
    <source>
        <strain evidence="17 18">Hjan13</strain>
    </source>
</reference>
<evidence type="ECO:0000256" key="12">
    <source>
        <dbReference type="PIRNR" id="PIRNR003097"/>
    </source>
</evidence>
<dbReference type="InterPro" id="IPR047590">
    <property type="entry name" value="FtsX_proteobact-type"/>
</dbReference>
<comment type="subcellular location">
    <subcellularLocation>
        <location evidence="1">Cell inner membrane</location>
        <topology evidence="1">Multi-pass membrane protein</topology>
    </subcellularLocation>
</comment>
<dbReference type="EMBL" id="JAKNQU010000001">
    <property type="protein sequence ID" value="MCZ0926267.1"/>
    <property type="molecule type" value="Genomic_DNA"/>
</dbReference>
<evidence type="ECO:0000313" key="17">
    <source>
        <dbReference type="EMBL" id="MCZ0926267.1"/>
    </source>
</evidence>
<evidence type="ECO:0000256" key="14">
    <source>
        <dbReference type="SAM" id="Phobius"/>
    </source>
</evidence>
<feature type="compositionally biased region" description="Low complexity" evidence="13">
    <location>
        <begin position="11"/>
        <end position="20"/>
    </location>
</feature>
<keyword evidence="10 12" id="KW-0472">Membrane</keyword>
<dbReference type="RefSeq" id="WP_268901180.1">
    <property type="nucleotide sequence ID" value="NZ_JAKNQT010000004.1"/>
</dbReference>
<evidence type="ECO:0000256" key="8">
    <source>
        <dbReference type="ARBA" id="ARBA00022692"/>
    </source>
</evidence>
<comment type="caution">
    <text evidence="17">The sequence shown here is derived from an EMBL/GenBank/DDBJ whole genome shotgun (WGS) entry which is preliminary data.</text>
</comment>
<evidence type="ECO:0000256" key="1">
    <source>
        <dbReference type="ARBA" id="ARBA00004429"/>
    </source>
</evidence>
<keyword evidence="5 12" id="KW-1003">Cell membrane</keyword>
<comment type="subunit">
    <text evidence="3">Forms a membrane-associated complex with FtsE.</text>
</comment>
<evidence type="ECO:0000256" key="7">
    <source>
        <dbReference type="ARBA" id="ARBA00022618"/>
    </source>
</evidence>
<evidence type="ECO:0000256" key="10">
    <source>
        <dbReference type="ARBA" id="ARBA00023136"/>
    </source>
</evidence>
<dbReference type="PIRSF" id="PIRSF003097">
    <property type="entry name" value="FtsX"/>
    <property type="match status" value="1"/>
</dbReference>
<evidence type="ECO:0000256" key="11">
    <source>
        <dbReference type="ARBA" id="ARBA00023306"/>
    </source>
</evidence>
<dbReference type="PANTHER" id="PTHR47755">
    <property type="entry name" value="CELL DIVISION PROTEIN FTSX"/>
    <property type="match status" value="1"/>
</dbReference>
<evidence type="ECO:0000256" key="9">
    <source>
        <dbReference type="ARBA" id="ARBA00022989"/>
    </source>
</evidence>
<dbReference type="Proteomes" id="UP001321125">
    <property type="component" value="Unassembled WGS sequence"/>
</dbReference>
<evidence type="ECO:0000259" key="16">
    <source>
        <dbReference type="Pfam" id="PF18075"/>
    </source>
</evidence>
<feature type="domain" description="ABC3 transporter permease C-terminal" evidence="15">
    <location>
        <begin position="222"/>
        <end position="338"/>
    </location>
</feature>
<keyword evidence="6 12" id="KW-0997">Cell inner membrane</keyword>
<keyword evidence="11 12" id="KW-0131">Cell cycle</keyword>
<feature type="transmembrane region" description="Helical" evidence="14">
    <location>
        <begin position="314"/>
        <end position="336"/>
    </location>
</feature>
<dbReference type="Pfam" id="PF18075">
    <property type="entry name" value="FtsX_ECD"/>
    <property type="match status" value="1"/>
</dbReference>
<proteinExistence type="inferred from homology"/>
<dbReference type="NCBIfam" id="TIGR00439">
    <property type="entry name" value="FtsX_Gneg"/>
    <property type="match status" value="1"/>
</dbReference>
<evidence type="ECO:0000256" key="5">
    <source>
        <dbReference type="ARBA" id="ARBA00022475"/>
    </source>
</evidence>
<evidence type="ECO:0000256" key="4">
    <source>
        <dbReference type="ARBA" id="ARBA00021907"/>
    </source>
</evidence>
<feature type="transmembrane region" description="Helical" evidence="14">
    <location>
        <begin position="218"/>
        <end position="238"/>
    </location>
</feature>
<evidence type="ECO:0000256" key="2">
    <source>
        <dbReference type="ARBA" id="ARBA00007379"/>
    </source>
</evidence>
<evidence type="ECO:0000259" key="15">
    <source>
        <dbReference type="Pfam" id="PF02687"/>
    </source>
</evidence>
<feature type="transmembrane region" description="Helical" evidence="14">
    <location>
        <begin position="271"/>
        <end position="294"/>
    </location>
</feature>
<sequence length="346" mass="37566">MKRPTGIKPKGAAPRSGRPRAATKEALRPQKQGARSQQPRRSSRLRAWGRHHRAMALDSLQRLIRYPLGNLLTMLAIAIALVLPAALWLTLDSARLLDAELDESATLTVYLETGVETPEAERIEQAVSADDDVHSTRYVSAEQGMADFQQSLGVEDALSGLDDNPLPHSIVVRPGSVDPELMQTLAERLGDMTGVDEVRLDLAWVERLRHLAALGTRVALALGVLFGLGVLLVVGNTIRLSVESRRREIEVVMLIGATHAFVRRPFLYSGAWYGVGGGVLALGLLSLGNHWLSMPVAALAESYGASFSLPRLDFTGSTILLSCSTLLGWLGAWLAVSRHLASIRPR</sequence>
<gene>
    <name evidence="17" type="primary">ftsX</name>
    <name evidence="17" type="ORF">L0635_04115</name>
</gene>
<dbReference type="InterPro" id="IPR004513">
    <property type="entry name" value="FtsX"/>
</dbReference>
<comment type="function">
    <text evidence="12">Part of the ABC transporter FtsEX involved in cellular division.</text>
</comment>
<organism evidence="17 18">
    <name type="scientific">Vreelandella janggokensis</name>
    <dbReference type="NCBI Taxonomy" id="370767"/>
    <lineage>
        <taxon>Bacteria</taxon>
        <taxon>Pseudomonadati</taxon>
        <taxon>Pseudomonadota</taxon>
        <taxon>Gammaproteobacteria</taxon>
        <taxon>Oceanospirillales</taxon>
        <taxon>Halomonadaceae</taxon>
        <taxon>Vreelandella</taxon>
    </lineage>
</organism>
<protein>
    <recommendedName>
        <fullName evidence="4 12">Cell division protein FtsX</fullName>
    </recommendedName>
</protein>
<feature type="region of interest" description="Disordered" evidence="13">
    <location>
        <begin position="1"/>
        <end position="47"/>
    </location>
</feature>
<dbReference type="InterPro" id="IPR040690">
    <property type="entry name" value="FtsX_ECD"/>
</dbReference>
<evidence type="ECO:0000256" key="3">
    <source>
        <dbReference type="ARBA" id="ARBA00011160"/>
    </source>
</evidence>
<evidence type="ECO:0000313" key="18">
    <source>
        <dbReference type="Proteomes" id="UP001321125"/>
    </source>
</evidence>
<keyword evidence="7 12" id="KW-0132">Cell division</keyword>
<keyword evidence="9 14" id="KW-1133">Transmembrane helix</keyword>
<feature type="domain" description="FtsX extracellular" evidence="16">
    <location>
        <begin position="107"/>
        <end position="198"/>
    </location>
</feature>
<dbReference type="PANTHER" id="PTHR47755:SF1">
    <property type="entry name" value="CELL DIVISION PROTEIN FTSX"/>
    <property type="match status" value="1"/>
</dbReference>
<keyword evidence="8 14" id="KW-0812">Transmembrane</keyword>
<feature type="transmembrane region" description="Helical" evidence="14">
    <location>
        <begin position="71"/>
        <end position="91"/>
    </location>
</feature>
<evidence type="ECO:0000256" key="13">
    <source>
        <dbReference type="SAM" id="MobiDB-lite"/>
    </source>
</evidence>
<dbReference type="Gene3D" id="3.30.70.3040">
    <property type="match status" value="1"/>
</dbReference>
<dbReference type="Pfam" id="PF02687">
    <property type="entry name" value="FtsX"/>
    <property type="match status" value="1"/>
</dbReference>
<dbReference type="InterPro" id="IPR003838">
    <property type="entry name" value="ABC3_permease_C"/>
</dbReference>
<accession>A0ABT4IRH6</accession>
<name>A0ABT4IRH6_9GAMM</name>
<comment type="similarity">
    <text evidence="2 12">Belongs to the ABC-4 integral membrane protein family. FtsX subfamily.</text>
</comment>
<evidence type="ECO:0000256" key="6">
    <source>
        <dbReference type="ARBA" id="ARBA00022519"/>
    </source>
</evidence>